<name>A0A291BXL7_BROTH</name>
<reference evidence="1 2" key="1">
    <citation type="submission" date="2017-09" db="EMBL/GenBank/DDBJ databases">
        <title>Complete Genome Sequences of Two Strains of the Meat Spoilage Bacterium Brochothrix thermosphacta Isolated from Ground Chicken.</title>
        <authorList>
            <person name="Paoli G.C."/>
            <person name="Wijey C."/>
            <person name="Chen C.-Y."/>
            <person name="Nguyen L."/>
            <person name="Yan X."/>
            <person name="Irwin P.L."/>
        </authorList>
    </citation>
    <scope>NUCLEOTIDE SEQUENCE [LARGE SCALE GENOMIC DNA]</scope>
    <source>
        <strain evidence="1 2">BI</strain>
    </source>
</reference>
<dbReference type="Proteomes" id="UP000243591">
    <property type="component" value="Chromosome"/>
</dbReference>
<keyword evidence="2" id="KW-1185">Reference proteome</keyword>
<evidence type="ECO:0000313" key="2">
    <source>
        <dbReference type="Proteomes" id="UP000243591"/>
    </source>
</evidence>
<dbReference type="KEGG" id="bths:CNY62_05780"/>
<protein>
    <submittedName>
        <fullName evidence="1">DUF2785 domain-containing protein</fullName>
    </submittedName>
</protein>
<proteinExistence type="predicted"/>
<organism evidence="1 2">
    <name type="scientific">Brochothrix thermosphacta</name>
    <name type="common">Microbacterium thermosphactum</name>
    <dbReference type="NCBI Taxonomy" id="2756"/>
    <lineage>
        <taxon>Bacteria</taxon>
        <taxon>Bacillati</taxon>
        <taxon>Bacillota</taxon>
        <taxon>Bacilli</taxon>
        <taxon>Bacillales</taxon>
        <taxon>Listeriaceae</taxon>
        <taxon>Brochothrix</taxon>
    </lineage>
</organism>
<evidence type="ECO:0000313" key="1">
    <source>
        <dbReference type="EMBL" id="ATF25949.1"/>
    </source>
</evidence>
<dbReference type="EMBL" id="CP023483">
    <property type="protein sequence ID" value="ATF25949.1"/>
    <property type="molecule type" value="Genomic_DNA"/>
</dbReference>
<dbReference type="STRING" id="2756.BFR44_06020"/>
<dbReference type="Pfam" id="PF10978">
    <property type="entry name" value="DUF2785"/>
    <property type="match status" value="1"/>
</dbReference>
<gene>
    <name evidence="1" type="ORF">CNY62_05780</name>
</gene>
<dbReference type="AlphaFoldDB" id="A0A291BXL7"/>
<dbReference type="InterPro" id="IPR021247">
    <property type="entry name" value="DUF2785"/>
</dbReference>
<accession>A0A291BXL7</accession>
<sequence>MNTSKLIISTTNNNRGGFNMHLAETIQQKMATDQLHSLSDNELHSLLEQSSSSSLVIDPQDKHYTTGDLISDLITKDIVSRKQKRDLLKVLISDKYLFKNIDTPLSNDVFKRVFALRLIETLIKNDDQLIGFLLSDQIDLISVSLITYLNRETDYRGYLFSDNNAWLQTFTHTANVITTIIRHPQVSIDTKILLSEELLTKYATYPSHFLFGEEIATSKAITYLIKLYPHIEGRVHDYLSAWVPTIEFSTDDDVARYYNHQRFENAFVLSQKIINSN</sequence>